<proteinExistence type="inferred from homology"/>
<protein>
    <recommendedName>
        <fullName evidence="5">Pre-mRNA-splicing factor CWC26</fullName>
    </recommendedName>
</protein>
<sequence>MSTSKREILARYLSTDTASASAALLGVKKKKKKSHSHSHSGSSKSTTRIIDEDDFPTAASSNNVLDYDDDDAMVDTSGAASGDTKFSSSSFQVIQEGTGTKHNASMPAATHSHADESNEDFSIERMTHNADTATDYTVADMRREMELRGMVVHVEDHVDTREVLRAAVKTKPQRRRTPSPDSSSDDEKNRASNQRLSHPSASNPAATVYRDKRGRLINKEAEEALDALKEQRKADEIQERLKFKGGLAQDRNKEAEQRRLQKERTSSFAVHKDDSELNDRLKQKDRWGDPLAGLSSGNSVSAAGKAANRPRYMGSFTPNRYGIEPGYRWDGLDRSNGFESKLTQAKYSKVSLAEEAYKWSTEDM</sequence>
<feature type="region of interest" description="Disordered" evidence="2">
    <location>
        <begin position="248"/>
        <end position="268"/>
    </location>
</feature>
<reference evidence="3 4" key="1">
    <citation type="journal article" date="2019" name="Sci. Rep.">
        <title>Comparative genomics of chytrid fungi reveal insights into the obligate biotrophic and pathogenic lifestyle of Synchytrium endobioticum.</title>
        <authorList>
            <person name="van de Vossenberg B.T.L.H."/>
            <person name="Warris S."/>
            <person name="Nguyen H.D.T."/>
            <person name="van Gent-Pelzer M.P.E."/>
            <person name="Joly D.L."/>
            <person name="van de Geest H.C."/>
            <person name="Bonants P.J.M."/>
            <person name="Smith D.S."/>
            <person name="Levesque C.A."/>
            <person name="van der Lee T.A.J."/>
        </authorList>
    </citation>
    <scope>NUCLEOTIDE SEQUENCE [LARGE SCALE GENOMIC DNA]</scope>
    <source>
        <strain evidence="3 4">CBS 675.73</strain>
    </source>
</reference>
<evidence type="ECO:0000313" key="4">
    <source>
        <dbReference type="Proteomes" id="UP000320333"/>
    </source>
</evidence>
<dbReference type="Proteomes" id="UP000320333">
    <property type="component" value="Unassembled WGS sequence"/>
</dbReference>
<keyword evidence="4" id="KW-1185">Reference proteome</keyword>
<dbReference type="PANTHER" id="PTHR31809">
    <property type="entry name" value="BUD13 HOMOLOG"/>
    <property type="match status" value="1"/>
</dbReference>
<dbReference type="PANTHER" id="PTHR31809:SF0">
    <property type="entry name" value="BUD13 HOMOLOG"/>
    <property type="match status" value="1"/>
</dbReference>
<evidence type="ECO:0000313" key="3">
    <source>
        <dbReference type="EMBL" id="TPX76537.1"/>
    </source>
</evidence>
<accession>A0A507FNE3</accession>
<organism evidence="3 4">
    <name type="scientific">Chytriomyces confervae</name>
    <dbReference type="NCBI Taxonomy" id="246404"/>
    <lineage>
        <taxon>Eukaryota</taxon>
        <taxon>Fungi</taxon>
        <taxon>Fungi incertae sedis</taxon>
        <taxon>Chytridiomycota</taxon>
        <taxon>Chytridiomycota incertae sedis</taxon>
        <taxon>Chytridiomycetes</taxon>
        <taxon>Chytridiales</taxon>
        <taxon>Chytriomycetaceae</taxon>
        <taxon>Chytriomyces</taxon>
    </lineage>
</organism>
<dbReference type="GO" id="GO:0000398">
    <property type="term" value="P:mRNA splicing, via spliceosome"/>
    <property type="evidence" value="ECO:0007669"/>
    <property type="project" value="TreeGrafter"/>
</dbReference>
<dbReference type="GO" id="GO:0005684">
    <property type="term" value="C:U2-type spliceosomal complex"/>
    <property type="evidence" value="ECO:0007669"/>
    <property type="project" value="TreeGrafter"/>
</dbReference>
<gene>
    <name evidence="3" type="ORF">CcCBS67573_g02185</name>
</gene>
<dbReference type="AlphaFoldDB" id="A0A507FNE3"/>
<dbReference type="GO" id="GO:0003723">
    <property type="term" value="F:RNA binding"/>
    <property type="evidence" value="ECO:0007669"/>
    <property type="project" value="TreeGrafter"/>
</dbReference>
<dbReference type="EMBL" id="QEAP01000044">
    <property type="protein sequence ID" value="TPX76537.1"/>
    <property type="molecule type" value="Genomic_DNA"/>
</dbReference>
<dbReference type="Pfam" id="PF09736">
    <property type="entry name" value="Bud13"/>
    <property type="match status" value="1"/>
</dbReference>
<feature type="region of interest" description="Disordered" evidence="2">
    <location>
        <begin position="26"/>
        <end position="69"/>
    </location>
</feature>
<evidence type="ECO:0000256" key="2">
    <source>
        <dbReference type="SAM" id="MobiDB-lite"/>
    </source>
</evidence>
<evidence type="ECO:0008006" key="5">
    <source>
        <dbReference type="Google" id="ProtNLM"/>
    </source>
</evidence>
<dbReference type="STRING" id="246404.A0A507FNE3"/>
<dbReference type="OrthoDB" id="6022at2759"/>
<feature type="compositionally biased region" description="Polar residues" evidence="2">
    <location>
        <begin position="191"/>
        <end position="205"/>
    </location>
</feature>
<comment type="caution">
    <text evidence="3">The sequence shown here is derived from an EMBL/GenBank/DDBJ whole genome shotgun (WGS) entry which is preliminary data.</text>
</comment>
<feature type="compositionally biased region" description="Basic and acidic residues" evidence="2">
    <location>
        <begin position="250"/>
        <end position="268"/>
    </location>
</feature>
<feature type="compositionally biased region" description="Basic residues" evidence="2">
    <location>
        <begin position="27"/>
        <end position="38"/>
    </location>
</feature>
<evidence type="ECO:0000256" key="1">
    <source>
        <dbReference type="ARBA" id="ARBA00011069"/>
    </source>
</evidence>
<feature type="region of interest" description="Disordered" evidence="2">
    <location>
        <begin position="166"/>
        <end position="214"/>
    </location>
</feature>
<dbReference type="GO" id="GO:0070274">
    <property type="term" value="C:RES complex"/>
    <property type="evidence" value="ECO:0007669"/>
    <property type="project" value="TreeGrafter"/>
</dbReference>
<name>A0A507FNE3_9FUNG</name>
<comment type="similarity">
    <text evidence="1">Belongs to the CWC26 family.</text>
</comment>
<dbReference type="InterPro" id="IPR018609">
    <property type="entry name" value="Bud13"/>
</dbReference>
<dbReference type="InterPro" id="IPR051112">
    <property type="entry name" value="CWC26_splicing_factor"/>
</dbReference>